<proteinExistence type="predicted"/>
<dbReference type="EMBL" id="BSBO01000007">
    <property type="protein sequence ID" value="GLG03807.1"/>
    <property type="molecule type" value="Genomic_DNA"/>
</dbReference>
<accession>A0A9W6C507</accession>
<organism evidence="1 2">
    <name type="scientific">Sellimonas catena</name>
    <dbReference type="NCBI Taxonomy" id="2994035"/>
    <lineage>
        <taxon>Bacteria</taxon>
        <taxon>Bacillati</taxon>
        <taxon>Bacillota</taxon>
        <taxon>Clostridia</taxon>
        <taxon>Lachnospirales</taxon>
        <taxon>Lachnospiraceae</taxon>
        <taxon>Sellimonas</taxon>
    </lineage>
</organism>
<dbReference type="Proteomes" id="UP001145145">
    <property type="component" value="Unassembled WGS sequence"/>
</dbReference>
<gene>
    <name evidence="1" type="ORF">Selli1_09810</name>
</gene>
<dbReference type="AlphaFoldDB" id="A0A9W6C507"/>
<protein>
    <submittedName>
        <fullName evidence="1">Uncharacterized protein</fullName>
    </submittedName>
</protein>
<reference evidence="1 2" key="1">
    <citation type="journal article" date="2023" name="Int. J. Syst. Evol. Microbiol.">
        <title>Sellimonas catena sp. nov., isolated from human faeces.</title>
        <authorList>
            <person name="Hisatomi A."/>
            <person name="Ohkuma M."/>
            <person name="Sakamoto M."/>
        </authorList>
    </citation>
    <scope>NUCLEOTIDE SEQUENCE [LARGE SCALE GENOMIC DNA]</scope>
    <source>
        <strain evidence="1 2">12EGH17</strain>
    </source>
</reference>
<evidence type="ECO:0000313" key="1">
    <source>
        <dbReference type="EMBL" id="GLG03807.1"/>
    </source>
</evidence>
<dbReference type="RefSeq" id="WP_204864385.1">
    <property type="nucleotide sequence ID" value="NZ_BSBO01000007.1"/>
</dbReference>
<comment type="caution">
    <text evidence="1">The sequence shown here is derived from an EMBL/GenBank/DDBJ whole genome shotgun (WGS) entry which is preliminary data.</text>
</comment>
<name>A0A9W6C507_9FIRM</name>
<keyword evidence="2" id="KW-1185">Reference proteome</keyword>
<sequence>MNNYFYGWYFRCQGEDGSMAVIPAVHLSETEVSCSIQVITKNESYYRTFPIQEFRINREKGSMKIGENLFSRKGIRIVRQ</sequence>
<evidence type="ECO:0000313" key="2">
    <source>
        <dbReference type="Proteomes" id="UP001145145"/>
    </source>
</evidence>